<proteinExistence type="predicted"/>
<evidence type="ECO:0000313" key="3">
    <source>
        <dbReference type="EMBL" id="QFU77751.1"/>
    </source>
</evidence>
<dbReference type="Proteomes" id="UP000326287">
    <property type="component" value="Chromosome"/>
</dbReference>
<evidence type="ECO:0000259" key="2">
    <source>
        <dbReference type="PROSITE" id="PS51832"/>
    </source>
</evidence>
<evidence type="ECO:0000256" key="1">
    <source>
        <dbReference type="SAM" id="Phobius"/>
    </source>
</evidence>
<dbReference type="CDD" id="cd00077">
    <property type="entry name" value="HDc"/>
    <property type="match status" value="2"/>
</dbReference>
<dbReference type="Gene3D" id="3.30.450.20">
    <property type="entry name" value="PAS domain"/>
    <property type="match status" value="1"/>
</dbReference>
<dbReference type="AlphaFoldDB" id="A0A5P9NPK5"/>
<dbReference type="SUPFAM" id="SSF109604">
    <property type="entry name" value="HD-domain/PDEase-like"/>
    <property type="match status" value="2"/>
</dbReference>
<protein>
    <submittedName>
        <fullName evidence="3">Transporter substrate-binding domain-containing protein</fullName>
    </submittedName>
</protein>
<dbReference type="PROSITE" id="PS51832">
    <property type="entry name" value="HD_GYP"/>
    <property type="match status" value="1"/>
</dbReference>
<gene>
    <name evidence="3" type="ORF">EY643_03935</name>
</gene>
<dbReference type="Pfam" id="PF13487">
    <property type="entry name" value="HD_5"/>
    <property type="match status" value="1"/>
</dbReference>
<dbReference type="KEGG" id="halc:EY643_03935"/>
<feature type="transmembrane region" description="Helical" evidence="1">
    <location>
        <begin position="574"/>
        <end position="594"/>
    </location>
</feature>
<reference evidence="3 4" key="1">
    <citation type="submission" date="2019-02" db="EMBL/GenBank/DDBJ databases">
        <authorList>
            <person name="Li S.-H."/>
        </authorList>
    </citation>
    <scope>NUCLEOTIDE SEQUENCE [LARGE SCALE GENOMIC DNA]</scope>
    <source>
        <strain evidence="3 4">IMCC14385</strain>
    </source>
</reference>
<dbReference type="Pfam" id="PF00497">
    <property type="entry name" value="SBP_bac_3"/>
    <property type="match status" value="1"/>
</dbReference>
<dbReference type="Gene3D" id="3.40.190.10">
    <property type="entry name" value="Periplasmic binding protein-like II"/>
    <property type="match status" value="2"/>
</dbReference>
<dbReference type="SUPFAM" id="SSF53850">
    <property type="entry name" value="Periplasmic binding protein-like II"/>
    <property type="match status" value="1"/>
</dbReference>
<organism evidence="3 4">
    <name type="scientific">Halioglobus maricola</name>
    <dbReference type="NCBI Taxonomy" id="2601894"/>
    <lineage>
        <taxon>Bacteria</taxon>
        <taxon>Pseudomonadati</taxon>
        <taxon>Pseudomonadota</taxon>
        <taxon>Gammaproteobacteria</taxon>
        <taxon>Cellvibrionales</taxon>
        <taxon>Halieaceae</taxon>
        <taxon>Halioglobus</taxon>
    </lineage>
</organism>
<dbReference type="PANTHER" id="PTHR45228">
    <property type="entry name" value="CYCLIC DI-GMP PHOSPHODIESTERASE TM_0186-RELATED"/>
    <property type="match status" value="1"/>
</dbReference>
<dbReference type="OrthoDB" id="9764808at2"/>
<dbReference type="SMART" id="SM00062">
    <property type="entry name" value="PBPb"/>
    <property type="match status" value="1"/>
</dbReference>
<name>A0A5P9NPK5_9GAMM</name>
<dbReference type="InterPro" id="IPR003607">
    <property type="entry name" value="HD/PDEase_dom"/>
</dbReference>
<dbReference type="SMART" id="SM00471">
    <property type="entry name" value="HDc"/>
    <property type="match status" value="1"/>
</dbReference>
<keyword evidence="1" id="KW-0472">Membrane</keyword>
<dbReference type="PANTHER" id="PTHR45228:SF5">
    <property type="entry name" value="CYCLIC DI-GMP PHOSPHODIESTERASE VC_1348-RELATED"/>
    <property type="match status" value="1"/>
</dbReference>
<keyword evidence="4" id="KW-1185">Reference proteome</keyword>
<dbReference type="InterPro" id="IPR052020">
    <property type="entry name" value="Cyclic_di-GMP/3'3'-cGAMP_PDE"/>
</dbReference>
<keyword evidence="1" id="KW-1133">Transmembrane helix</keyword>
<feature type="domain" description="HD-GYP" evidence="2">
    <location>
        <begin position="816"/>
        <end position="1023"/>
    </location>
</feature>
<dbReference type="EMBL" id="CP036422">
    <property type="protein sequence ID" value="QFU77751.1"/>
    <property type="molecule type" value="Genomic_DNA"/>
</dbReference>
<accession>A0A5P9NPK5</accession>
<dbReference type="GO" id="GO:0008081">
    <property type="term" value="F:phosphoric diester hydrolase activity"/>
    <property type="evidence" value="ECO:0007669"/>
    <property type="project" value="UniProtKB-ARBA"/>
</dbReference>
<keyword evidence="1" id="KW-0812">Transmembrane</keyword>
<dbReference type="InterPro" id="IPR001638">
    <property type="entry name" value="Solute-binding_3/MltF_N"/>
</dbReference>
<dbReference type="Gene3D" id="6.10.340.10">
    <property type="match status" value="1"/>
</dbReference>
<evidence type="ECO:0000313" key="4">
    <source>
        <dbReference type="Proteomes" id="UP000326287"/>
    </source>
</evidence>
<sequence>MTVVTVFVFATLFTAAVAIGLQYYFSHSMARNAAAELYKSTAESVASELQAIGRVNTNVVNLLAGNQDLVNRENEAAALDIFTQVLELNPMIYGAYVGHSDGYMYQVVNLQVSELARKELFATPTDHWVVIRVENTPEGWMRSYEYLDTNGRRRTSRSEPTDYQVTSRPWYRSAYESGKVETSAPYLFAHLGVPGRSISRRIAGSEAVVGLDMTMATTSKFLATREMAGDSTIYLYDTEGTVVASSVTHKYGADELRAPRVKLTGTERAYLEQLPTLRVSNETNWPPFDYTQEGQPRGYSIDTMNLIARMLQIEIEYVNGMTWTQLVDTFKAGDIDLLHSVTLTEQNKDWGLPGEPYIRIPYALLTREGEPPLKRVAHLGKRTLAIPAGWSILEVVRANHPEIPIVEVASTLEAVEKVANGEVYAALDNEVILRYLTRHYFVRGIQYHENIDLDATKVPDKLHVVVAHDKPELRVIIDKAIAAIDAENLARLEATWLKFDSQLDESTSESVPAELLVEIANTPAMQDQLHSAQLAGRDHVVFSTPIAAGTNGMLLGIVTPLDTVMAPYLEKVRLSMAITVGLLLLILPLSWLFANPIVKPVRQLAMENDKVRRREFDSVVRIPSRVKELDELSESMVGMVGSIQEYEEAQRELMDAFIRLIAEAIDEKSPYTGGHCERVPELALMLAKRAADSDAAPFDQFHPESEDEWREYRIAAWLHDCGKITTPEHIVDKGSKLETIYNRIHEVRMRFEVLWRDAEVDYWQQRHANPEQEAALAEQLAATHHQLQDDFEFVAKCNVGGEFLGDEAQARLKTIAQKSWTRNFDDRAGLSPVEELNLKGKGVPTPATEALLADKAEHIVERTRSTDYDPKLGINMDIPEHLYNQGEVYNLSISRGTLTAEDRFKINEHMISTIRMLESLPFPEELSKVPRYASTHHETMRGSGYPRKLPGEELSIPERILAVADVFEALTASDRPYKKAKPVSVAVDILHKMVEDNHIDRDCFELFIREGVYMEYAEAYLAPEQIDKVEIGKYLSH</sequence>
<dbReference type="InterPro" id="IPR037522">
    <property type="entry name" value="HD_GYP_dom"/>
</dbReference>
<dbReference type="CDD" id="cd01007">
    <property type="entry name" value="PBP2_BvgS_HisK_like"/>
    <property type="match status" value="1"/>
</dbReference>
<dbReference type="Gene3D" id="1.10.3210.10">
    <property type="entry name" value="Hypothetical protein af1432"/>
    <property type="match status" value="2"/>
</dbReference>